<feature type="domain" description="DUF559" evidence="1">
    <location>
        <begin position="10"/>
        <end position="116"/>
    </location>
</feature>
<dbReference type="InterPro" id="IPR007569">
    <property type="entry name" value="DUF559"/>
</dbReference>
<keyword evidence="2" id="KW-0540">Nuclease</keyword>
<protein>
    <submittedName>
        <fullName evidence="2">Endonuclease domain-containing protein</fullName>
    </submittedName>
</protein>
<reference evidence="2 3" key="1">
    <citation type="submission" date="2019-09" db="EMBL/GenBank/DDBJ databases">
        <title>Isolation and complete genome sequencing of Methylocystis species.</title>
        <authorList>
            <person name="Rumah B.L."/>
            <person name="Stead C.E."/>
            <person name="Stevens B.C."/>
            <person name="Minton N.P."/>
            <person name="Grosse-Honebrink A."/>
            <person name="Zhang Y."/>
        </authorList>
    </citation>
    <scope>NUCLEOTIDE SEQUENCE [LARGE SCALE GENOMIC DNA]</scope>
    <source>
        <strain evidence="2 3">BRCS2</strain>
    </source>
</reference>
<evidence type="ECO:0000313" key="3">
    <source>
        <dbReference type="Proteomes" id="UP000422569"/>
    </source>
</evidence>
<organism evidence="2 3">
    <name type="scientific">Methylocystis parvus</name>
    <dbReference type="NCBI Taxonomy" id="134"/>
    <lineage>
        <taxon>Bacteria</taxon>
        <taxon>Pseudomonadati</taxon>
        <taxon>Pseudomonadota</taxon>
        <taxon>Alphaproteobacteria</taxon>
        <taxon>Hyphomicrobiales</taxon>
        <taxon>Methylocystaceae</taxon>
        <taxon>Methylocystis</taxon>
    </lineage>
</organism>
<dbReference type="RefSeq" id="WP_016918450.1">
    <property type="nucleotide sequence ID" value="NZ_CP044331.1"/>
</dbReference>
<keyword evidence="3" id="KW-1185">Reference proteome</keyword>
<dbReference type="Gene3D" id="3.40.960.10">
    <property type="entry name" value="VSR Endonuclease"/>
    <property type="match status" value="1"/>
</dbReference>
<dbReference type="Proteomes" id="UP000422569">
    <property type="component" value="Chromosome"/>
</dbReference>
<dbReference type="KEGG" id="mpar:F7D14_19335"/>
<sequence length="140" mass="15722">MTRFDRTRAKTERARQLRRDMTGVEKKLWSRLTNAQLGVSFRRQHPIGPYFVDFYCATARLVVELDGDQHGFDAGLAADVRRTAFLSSKGLRVLRFWNNEVVTNIDGVVETIWLAVQPFLSNSTPTPTLPLAGGGSEPVD</sequence>
<proteinExistence type="predicted"/>
<dbReference type="CDD" id="cd01038">
    <property type="entry name" value="Endonuclease_DUF559"/>
    <property type="match status" value="1"/>
</dbReference>
<dbReference type="AlphaFoldDB" id="A0A6B8MAI7"/>
<gene>
    <name evidence="2" type="ORF">F7D14_19335</name>
</gene>
<keyword evidence="2" id="KW-0255">Endonuclease</keyword>
<evidence type="ECO:0000313" key="2">
    <source>
        <dbReference type="EMBL" id="QGM99425.1"/>
    </source>
</evidence>
<dbReference type="EMBL" id="CP044331">
    <property type="protein sequence ID" value="QGM99425.1"/>
    <property type="molecule type" value="Genomic_DNA"/>
</dbReference>
<dbReference type="SUPFAM" id="SSF52980">
    <property type="entry name" value="Restriction endonuclease-like"/>
    <property type="match status" value="1"/>
</dbReference>
<dbReference type="GO" id="GO:0004519">
    <property type="term" value="F:endonuclease activity"/>
    <property type="evidence" value="ECO:0007669"/>
    <property type="project" value="UniProtKB-KW"/>
</dbReference>
<evidence type="ECO:0000259" key="1">
    <source>
        <dbReference type="Pfam" id="PF04480"/>
    </source>
</evidence>
<accession>A0A6B8MAI7</accession>
<keyword evidence="2" id="KW-0378">Hydrolase</keyword>
<dbReference type="PANTHER" id="PTHR38590">
    <property type="entry name" value="BLL0828 PROTEIN"/>
    <property type="match status" value="1"/>
</dbReference>
<dbReference type="PANTHER" id="PTHR38590:SF1">
    <property type="entry name" value="BLL0828 PROTEIN"/>
    <property type="match status" value="1"/>
</dbReference>
<dbReference type="InterPro" id="IPR047216">
    <property type="entry name" value="Endonuclease_DUF559_bact"/>
</dbReference>
<name>A0A6B8MAI7_9HYPH</name>
<dbReference type="Pfam" id="PF04480">
    <property type="entry name" value="DUF559"/>
    <property type="match status" value="1"/>
</dbReference>
<dbReference type="InterPro" id="IPR011335">
    <property type="entry name" value="Restrct_endonuc-II-like"/>
</dbReference>